<dbReference type="Gene3D" id="3.30.70.640">
    <property type="entry name" value="Molybdopterin cofactor biosynthesis C (MoaC) domain"/>
    <property type="match status" value="1"/>
</dbReference>
<evidence type="ECO:0000256" key="8">
    <source>
        <dbReference type="SAM" id="MobiDB-lite"/>
    </source>
</evidence>
<keyword evidence="11" id="KW-1185">Reference proteome</keyword>
<dbReference type="GO" id="GO:0061799">
    <property type="term" value="F:cyclic pyranopterin monophosphate synthase activity"/>
    <property type="evidence" value="ECO:0007669"/>
    <property type="project" value="UniProtKB-UniRule"/>
</dbReference>
<comment type="function">
    <text evidence="6 7">Catalyzes the conversion of (8S)-3',8-cyclo-7,8-dihydroguanosine 5'-triphosphate to cyclic pyranopterin monophosphate (cPMP).</text>
</comment>
<feature type="binding site" evidence="7">
    <location>
        <begin position="116"/>
        <end position="117"/>
    </location>
    <ligand>
        <name>substrate</name>
    </ligand>
</feature>
<dbReference type="GO" id="GO:0006777">
    <property type="term" value="P:Mo-molybdopterin cofactor biosynthetic process"/>
    <property type="evidence" value="ECO:0007669"/>
    <property type="project" value="UniProtKB-UniRule"/>
</dbReference>
<evidence type="ECO:0000256" key="2">
    <source>
        <dbReference type="ARBA" id="ARBA00005046"/>
    </source>
</evidence>
<dbReference type="SUPFAM" id="SSF55040">
    <property type="entry name" value="Molybdenum cofactor biosynthesis protein C, MoaC"/>
    <property type="match status" value="1"/>
</dbReference>
<evidence type="ECO:0000256" key="5">
    <source>
        <dbReference type="ARBA" id="ARBA00023239"/>
    </source>
</evidence>
<comment type="pathway">
    <text evidence="2 7">Cofactor biosynthesis; molybdopterin biosynthesis.</text>
</comment>
<feature type="compositionally biased region" description="Basic and acidic residues" evidence="8">
    <location>
        <begin position="159"/>
        <end position="171"/>
    </location>
</feature>
<evidence type="ECO:0000256" key="1">
    <source>
        <dbReference type="ARBA" id="ARBA00001637"/>
    </source>
</evidence>
<sequence>MADSSTLTRSELQGGVRMVDVSNQTDSVRTAVAAGRVVLGPEAYTAIREKNVRKGDVLTTAQIAGIQGAKQTSHLIPLCHDVQIDGVEIEFTFDEEAHAVDIRAFTKSIGLTGVEMEALTAVSIAALTIYDMCKSIARDIYVEEVRLLAKTGGQSGNWKSERPEPRQESKSTPEPPTEASTPSVN</sequence>
<dbReference type="InterPro" id="IPR036522">
    <property type="entry name" value="MoaC_sf"/>
</dbReference>
<organism evidence="10 11">
    <name type="scientific">Longibacter salinarum</name>
    <dbReference type="NCBI Taxonomy" id="1850348"/>
    <lineage>
        <taxon>Bacteria</taxon>
        <taxon>Pseudomonadati</taxon>
        <taxon>Rhodothermota</taxon>
        <taxon>Rhodothermia</taxon>
        <taxon>Rhodothermales</taxon>
        <taxon>Salisaetaceae</taxon>
        <taxon>Longibacter</taxon>
    </lineage>
</organism>
<dbReference type="InterPro" id="IPR050105">
    <property type="entry name" value="MoCo_biosynth_MoaA/MoaC"/>
</dbReference>
<evidence type="ECO:0000256" key="6">
    <source>
        <dbReference type="ARBA" id="ARBA00055087"/>
    </source>
</evidence>
<protein>
    <recommendedName>
        <fullName evidence="3 7">Cyclic pyranopterin monophosphate synthase</fullName>
        <ecNumber evidence="3 7">4.6.1.17</ecNumber>
    </recommendedName>
    <alternativeName>
        <fullName evidence="7">Molybdenum cofactor biosynthesis protein C</fullName>
    </alternativeName>
</protein>
<dbReference type="PANTHER" id="PTHR22960">
    <property type="entry name" value="MOLYBDOPTERIN COFACTOR SYNTHESIS PROTEIN A"/>
    <property type="match status" value="1"/>
</dbReference>
<feature type="domain" description="Molybdopterin cofactor biosynthesis C (MoaC)" evidence="9">
    <location>
        <begin position="18"/>
        <end position="153"/>
    </location>
</feature>
<dbReference type="OrthoDB" id="9794429at2"/>
<reference evidence="10 11" key="1">
    <citation type="submission" date="2017-10" db="EMBL/GenBank/DDBJ databases">
        <title>Draft genome of Longibacter Salinarum.</title>
        <authorList>
            <person name="Goh K.M."/>
            <person name="Shamsir M.S."/>
            <person name="Lim S.W."/>
        </authorList>
    </citation>
    <scope>NUCLEOTIDE SEQUENCE [LARGE SCALE GENOMIC DNA]</scope>
    <source>
        <strain evidence="10 11">KCTC 52045</strain>
    </source>
</reference>
<comment type="catalytic activity">
    <reaction evidence="1 7">
        <text>(8S)-3',8-cyclo-7,8-dihydroguanosine 5'-triphosphate = cyclic pyranopterin phosphate + diphosphate</text>
        <dbReference type="Rhea" id="RHEA:49580"/>
        <dbReference type="ChEBI" id="CHEBI:33019"/>
        <dbReference type="ChEBI" id="CHEBI:59648"/>
        <dbReference type="ChEBI" id="CHEBI:131766"/>
        <dbReference type="EC" id="4.6.1.17"/>
    </reaction>
</comment>
<evidence type="ECO:0000259" key="9">
    <source>
        <dbReference type="Pfam" id="PF01967"/>
    </source>
</evidence>
<comment type="caution">
    <text evidence="10">The sequence shown here is derived from an EMBL/GenBank/DDBJ whole genome shotgun (WGS) entry which is preliminary data.</text>
</comment>
<feature type="region of interest" description="Disordered" evidence="8">
    <location>
        <begin position="152"/>
        <end position="185"/>
    </location>
</feature>
<dbReference type="NCBIfam" id="TIGR00581">
    <property type="entry name" value="moaC"/>
    <property type="match status" value="1"/>
</dbReference>
<comment type="similarity">
    <text evidence="7">Belongs to the MoaC family.</text>
</comment>
<name>A0A2A8CU54_9BACT</name>
<dbReference type="InterPro" id="IPR023045">
    <property type="entry name" value="MoaC"/>
</dbReference>
<dbReference type="Proteomes" id="UP000220102">
    <property type="component" value="Unassembled WGS sequence"/>
</dbReference>
<dbReference type="InterPro" id="IPR002820">
    <property type="entry name" value="Mopterin_CF_biosynth-C_dom"/>
</dbReference>
<gene>
    <name evidence="7 10" type="primary">moaC</name>
    <name evidence="10" type="ORF">CRI94_15970</name>
</gene>
<feature type="binding site" evidence="7">
    <location>
        <begin position="78"/>
        <end position="80"/>
    </location>
    <ligand>
        <name>substrate</name>
    </ligand>
</feature>
<dbReference type="RefSeq" id="WP_098078335.1">
    <property type="nucleotide sequence ID" value="NZ_PDEQ01000010.1"/>
</dbReference>
<dbReference type="CDD" id="cd01420">
    <property type="entry name" value="MoaC_PE"/>
    <property type="match status" value="1"/>
</dbReference>
<evidence type="ECO:0000313" key="10">
    <source>
        <dbReference type="EMBL" id="PEN11286.1"/>
    </source>
</evidence>
<accession>A0A2A8CU54</accession>
<comment type="subunit">
    <text evidence="7">Homohexamer; trimer of dimers.</text>
</comment>
<dbReference type="EMBL" id="PDEQ01000010">
    <property type="protein sequence ID" value="PEN11286.1"/>
    <property type="molecule type" value="Genomic_DNA"/>
</dbReference>
<dbReference type="NCBIfam" id="NF006870">
    <property type="entry name" value="PRK09364.1"/>
    <property type="match status" value="1"/>
</dbReference>
<dbReference type="InterPro" id="IPR047594">
    <property type="entry name" value="MoaC_bact/euk"/>
</dbReference>
<dbReference type="EC" id="4.6.1.17" evidence="3 7"/>
<evidence type="ECO:0000256" key="4">
    <source>
        <dbReference type="ARBA" id="ARBA00023150"/>
    </source>
</evidence>
<keyword evidence="4 7" id="KW-0501">Molybdenum cofactor biosynthesis</keyword>
<dbReference type="PANTHER" id="PTHR22960:SF29">
    <property type="entry name" value="CYCLIC PYRANOPTERIN MONOPHOSPHATE SYNTHASE"/>
    <property type="match status" value="1"/>
</dbReference>
<dbReference type="Pfam" id="PF01967">
    <property type="entry name" value="MoaC"/>
    <property type="match status" value="1"/>
</dbReference>
<evidence type="ECO:0000313" key="11">
    <source>
        <dbReference type="Proteomes" id="UP000220102"/>
    </source>
</evidence>
<dbReference type="UniPathway" id="UPA00344"/>
<evidence type="ECO:0000256" key="7">
    <source>
        <dbReference type="HAMAP-Rule" id="MF_01224"/>
    </source>
</evidence>
<evidence type="ECO:0000256" key="3">
    <source>
        <dbReference type="ARBA" id="ARBA00012575"/>
    </source>
</evidence>
<proteinExistence type="inferred from homology"/>
<keyword evidence="5 7" id="KW-0456">Lyase</keyword>
<feature type="active site" evidence="7">
    <location>
        <position position="131"/>
    </location>
</feature>
<dbReference type="AlphaFoldDB" id="A0A2A8CU54"/>
<dbReference type="HAMAP" id="MF_01224_B">
    <property type="entry name" value="MoaC_B"/>
    <property type="match status" value="1"/>
</dbReference>